<keyword evidence="1" id="KW-1133">Transmembrane helix</keyword>
<keyword evidence="3" id="KW-1185">Reference proteome</keyword>
<sequence>MILFAIIACEIGFWIAILAGLAARYLAGRPRLGAALLIAAPIIDVVLLVLVAVDLLGGGHASWHHGLAAIYIGISVAYGHRMIGWADAKFATRFRGAPPRAVLSGSAYTIKCWQDVARTSVAAGIAGAILYGLIYFVAAPARTAELEGFFQVLGLIVGIDLIWAASYTLWPKRAPAS</sequence>
<proteinExistence type="predicted"/>
<feature type="transmembrane region" description="Helical" evidence="1">
    <location>
        <begin position="6"/>
        <end position="27"/>
    </location>
</feature>
<feature type="transmembrane region" description="Helical" evidence="1">
    <location>
        <begin position="149"/>
        <end position="170"/>
    </location>
</feature>
<feature type="transmembrane region" description="Helical" evidence="1">
    <location>
        <begin position="62"/>
        <end position="79"/>
    </location>
</feature>
<dbReference type="EMBL" id="JBHUOP010000003">
    <property type="protein sequence ID" value="MFD2840661.1"/>
    <property type="molecule type" value="Genomic_DNA"/>
</dbReference>
<dbReference type="RefSeq" id="WP_377466535.1">
    <property type="nucleotide sequence ID" value="NZ_JBHUOP010000003.1"/>
</dbReference>
<evidence type="ECO:0000313" key="3">
    <source>
        <dbReference type="Proteomes" id="UP001597391"/>
    </source>
</evidence>
<evidence type="ECO:0008006" key="4">
    <source>
        <dbReference type="Google" id="ProtNLM"/>
    </source>
</evidence>
<accession>A0ABW5XE68</accession>
<feature type="transmembrane region" description="Helical" evidence="1">
    <location>
        <begin position="34"/>
        <end position="56"/>
    </location>
</feature>
<reference evidence="3" key="1">
    <citation type="journal article" date="2019" name="Int. J. Syst. Evol. Microbiol.">
        <title>The Global Catalogue of Microorganisms (GCM) 10K type strain sequencing project: providing services to taxonomists for standard genome sequencing and annotation.</title>
        <authorList>
            <consortium name="The Broad Institute Genomics Platform"/>
            <consortium name="The Broad Institute Genome Sequencing Center for Infectious Disease"/>
            <person name="Wu L."/>
            <person name="Ma J."/>
        </authorList>
    </citation>
    <scope>NUCLEOTIDE SEQUENCE [LARGE SCALE GENOMIC DNA]</scope>
    <source>
        <strain evidence="3">KCTC 33576</strain>
    </source>
</reference>
<keyword evidence="1" id="KW-0472">Membrane</keyword>
<gene>
    <name evidence="2" type="ORF">ACFSYH_08770</name>
</gene>
<keyword evidence="1" id="KW-0812">Transmembrane</keyword>
<evidence type="ECO:0000313" key="2">
    <source>
        <dbReference type="EMBL" id="MFD2840661.1"/>
    </source>
</evidence>
<protein>
    <recommendedName>
        <fullName evidence="4">Integral membrane protein</fullName>
    </recommendedName>
</protein>
<evidence type="ECO:0000256" key="1">
    <source>
        <dbReference type="SAM" id="Phobius"/>
    </source>
</evidence>
<name>A0ABW5XE68_9MICO</name>
<dbReference type="Proteomes" id="UP001597391">
    <property type="component" value="Unassembled WGS sequence"/>
</dbReference>
<feature type="transmembrane region" description="Helical" evidence="1">
    <location>
        <begin position="116"/>
        <end position="137"/>
    </location>
</feature>
<organism evidence="2 3">
    <name type="scientific">Populibacterium corticicola</name>
    <dbReference type="NCBI Taxonomy" id="1812826"/>
    <lineage>
        <taxon>Bacteria</taxon>
        <taxon>Bacillati</taxon>
        <taxon>Actinomycetota</taxon>
        <taxon>Actinomycetes</taxon>
        <taxon>Micrococcales</taxon>
        <taxon>Jonesiaceae</taxon>
        <taxon>Populibacterium</taxon>
    </lineage>
</organism>
<comment type="caution">
    <text evidence="2">The sequence shown here is derived from an EMBL/GenBank/DDBJ whole genome shotgun (WGS) entry which is preliminary data.</text>
</comment>